<dbReference type="OrthoDB" id="6247875at2759"/>
<dbReference type="PROSITE" id="PS50118">
    <property type="entry name" value="HMG_BOX_2"/>
    <property type="match status" value="1"/>
</dbReference>
<evidence type="ECO:0000256" key="4">
    <source>
        <dbReference type="PROSITE-ProRule" id="PRU00267"/>
    </source>
</evidence>
<evidence type="ECO:0000259" key="6">
    <source>
        <dbReference type="PROSITE" id="PS50118"/>
    </source>
</evidence>
<evidence type="ECO:0000313" key="8">
    <source>
        <dbReference type="Proteomes" id="UP000507470"/>
    </source>
</evidence>
<evidence type="ECO:0000256" key="2">
    <source>
        <dbReference type="ARBA" id="ARBA00023125"/>
    </source>
</evidence>
<keyword evidence="8" id="KW-1185">Reference proteome</keyword>
<dbReference type="Pfam" id="PF00505">
    <property type="entry name" value="HMG_box"/>
    <property type="match status" value="1"/>
</dbReference>
<evidence type="ECO:0000256" key="1">
    <source>
        <dbReference type="ARBA" id="ARBA00004123"/>
    </source>
</evidence>
<reference evidence="7 8" key="1">
    <citation type="submission" date="2020-06" db="EMBL/GenBank/DDBJ databases">
        <authorList>
            <person name="Li R."/>
            <person name="Bekaert M."/>
        </authorList>
    </citation>
    <scope>NUCLEOTIDE SEQUENCE [LARGE SCALE GENOMIC DNA]</scope>
    <source>
        <strain evidence="8">wild</strain>
    </source>
</reference>
<dbReference type="SUPFAM" id="SSF47095">
    <property type="entry name" value="HMG-box"/>
    <property type="match status" value="1"/>
</dbReference>
<dbReference type="AlphaFoldDB" id="A0A6J8E1D7"/>
<sequence>MQMRIADNFGMYSPPLGNIQESYHYWPEPYGYYSDQRDTGCSPYKKEERIRRPMNAFMVWAKTERKKLADENPDVHNADLSKMLGKKWKDLPEDEKKPFLEEAERLRQQHMVDHPEYKYKPRRRKNNKKVKSVDKPSRNYNYSSSNIDYNKSSVEHRHYSETDSSGDSFRSSGKRNQTPERAISSTPLYLQQFWNVSAASGQPNPAVRDMRSENTHITKNFLSIDYNSNLSKNSPFSDVLRATSMQPLKPTPPFYSPTSTCLTTSSDSLTTLRALVSRQPFYSGQFAEKQDNSHVPSVGAAPSSFKPVTSSSQYPHHQFSEATHTAPNTYLPCSVRSNSNMNFQPGLSVNEVDRNEFDQYLEEGNSTYLHHIDRCQRGADQYTGIQYEHTTTLPFFSEINGDVKSENNSTGTNTMNLSNPLLSECVH</sequence>
<evidence type="ECO:0000313" key="7">
    <source>
        <dbReference type="EMBL" id="CAC5414609.1"/>
    </source>
</evidence>
<dbReference type="EMBL" id="CACVKT020008351">
    <property type="protein sequence ID" value="CAC5414609.1"/>
    <property type="molecule type" value="Genomic_DNA"/>
</dbReference>
<dbReference type="PANTHER" id="PTHR10270">
    <property type="entry name" value="SOX TRANSCRIPTION FACTOR"/>
    <property type="match status" value="1"/>
</dbReference>
<feature type="region of interest" description="Disordered" evidence="5">
    <location>
        <begin position="106"/>
        <end position="184"/>
    </location>
</feature>
<keyword evidence="3 4" id="KW-0539">Nucleus</keyword>
<dbReference type="SMART" id="SM00398">
    <property type="entry name" value="HMG"/>
    <property type="match status" value="1"/>
</dbReference>
<proteinExistence type="predicted"/>
<protein>
    <recommendedName>
        <fullName evidence="6">HMG box domain-containing protein</fullName>
    </recommendedName>
</protein>
<dbReference type="InterPro" id="IPR050140">
    <property type="entry name" value="SRY-related_HMG-box_TF-like"/>
</dbReference>
<gene>
    <name evidence="7" type="ORF">MCOR_47376</name>
</gene>
<feature type="compositionally biased region" description="Basic residues" evidence="5">
    <location>
        <begin position="120"/>
        <end position="130"/>
    </location>
</feature>
<dbReference type="GO" id="GO:0030154">
    <property type="term" value="P:cell differentiation"/>
    <property type="evidence" value="ECO:0007669"/>
    <property type="project" value="TreeGrafter"/>
</dbReference>
<keyword evidence="2 4" id="KW-0238">DNA-binding</keyword>
<dbReference type="InterPro" id="IPR009071">
    <property type="entry name" value="HMG_box_dom"/>
</dbReference>
<dbReference type="CDD" id="cd22032">
    <property type="entry name" value="HMG-box_SoxF"/>
    <property type="match status" value="1"/>
</dbReference>
<dbReference type="GO" id="GO:0000978">
    <property type="term" value="F:RNA polymerase II cis-regulatory region sequence-specific DNA binding"/>
    <property type="evidence" value="ECO:0007669"/>
    <property type="project" value="TreeGrafter"/>
</dbReference>
<dbReference type="Proteomes" id="UP000507470">
    <property type="component" value="Unassembled WGS sequence"/>
</dbReference>
<feature type="compositionally biased region" description="Low complexity" evidence="5">
    <location>
        <begin position="138"/>
        <end position="152"/>
    </location>
</feature>
<organism evidence="7 8">
    <name type="scientific">Mytilus coruscus</name>
    <name type="common">Sea mussel</name>
    <dbReference type="NCBI Taxonomy" id="42192"/>
    <lineage>
        <taxon>Eukaryota</taxon>
        <taxon>Metazoa</taxon>
        <taxon>Spiralia</taxon>
        <taxon>Lophotrochozoa</taxon>
        <taxon>Mollusca</taxon>
        <taxon>Bivalvia</taxon>
        <taxon>Autobranchia</taxon>
        <taxon>Pteriomorphia</taxon>
        <taxon>Mytilida</taxon>
        <taxon>Mytiloidea</taxon>
        <taxon>Mytilidae</taxon>
        <taxon>Mytilinae</taxon>
        <taxon>Mytilus</taxon>
    </lineage>
</organism>
<dbReference type="GO" id="GO:0005634">
    <property type="term" value="C:nucleus"/>
    <property type="evidence" value="ECO:0007669"/>
    <property type="project" value="UniProtKB-SubCell"/>
</dbReference>
<accession>A0A6J8E1D7</accession>
<evidence type="ECO:0000256" key="3">
    <source>
        <dbReference type="ARBA" id="ARBA00023242"/>
    </source>
</evidence>
<dbReference type="Gene3D" id="1.10.30.10">
    <property type="entry name" value="High mobility group box domain"/>
    <property type="match status" value="1"/>
</dbReference>
<feature type="domain" description="HMG box" evidence="6">
    <location>
        <begin position="50"/>
        <end position="118"/>
    </location>
</feature>
<feature type="compositionally biased region" description="Polar residues" evidence="5">
    <location>
        <begin position="306"/>
        <end position="317"/>
    </location>
</feature>
<feature type="DNA-binding region" description="HMG box" evidence="4">
    <location>
        <begin position="50"/>
        <end position="118"/>
    </location>
</feature>
<dbReference type="FunFam" id="1.10.30.10:FF:000002">
    <property type="entry name" value="transcription factor Sox-2"/>
    <property type="match status" value="1"/>
</dbReference>
<name>A0A6J8E1D7_MYTCO</name>
<dbReference type="InterPro" id="IPR036910">
    <property type="entry name" value="HMG_box_dom_sf"/>
</dbReference>
<evidence type="ECO:0000256" key="5">
    <source>
        <dbReference type="SAM" id="MobiDB-lite"/>
    </source>
</evidence>
<feature type="region of interest" description="Disordered" evidence="5">
    <location>
        <begin position="287"/>
        <end position="317"/>
    </location>
</feature>
<feature type="compositionally biased region" description="Polar residues" evidence="5">
    <location>
        <begin position="162"/>
        <end position="176"/>
    </location>
</feature>
<dbReference type="PANTHER" id="PTHR10270:SF317">
    <property type="entry name" value="TRANSCRIPTION FACTOR SOX-15-RELATED"/>
    <property type="match status" value="1"/>
</dbReference>
<feature type="compositionally biased region" description="Basic and acidic residues" evidence="5">
    <location>
        <begin position="106"/>
        <end position="119"/>
    </location>
</feature>
<comment type="subcellular location">
    <subcellularLocation>
        <location evidence="1">Nucleus</location>
    </subcellularLocation>
</comment>
<dbReference type="GO" id="GO:0001228">
    <property type="term" value="F:DNA-binding transcription activator activity, RNA polymerase II-specific"/>
    <property type="evidence" value="ECO:0007669"/>
    <property type="project" value="TreeGrafter"/>
</dbReference>